<keyword evidence="2" id="KW-1185">Reference proteome</keyword>
<dbReference type="AlphaFoldDB" id="A0A1X7AC10"/>
<evidence type="ECO:0000313" key="1">
    <source>
        <dbReference type="EMBL" id="SLN75149.1"/>
    </source>
</evidence>
<organism evidence="1 2">
    <name type="scientific">Roseovarius gaetbuli</name>
    <dbReference type="NCBI Taxonomy" id="1356575"/>
    <lineage>
        <taxon>Bacteria</taxon>
        <taxon>Pseudomonadati</taxon>
        <taxon>Pseudomonadota</taxon>
        <taxon>Alphaproteobacteria</taxon>
        <taxon>Rhodobacterales</taxon>
        <taxon>Roseobacteraceae</taxon>
        <taxon>Roseovarius</taxon>
    </lineage>
</organism>
<dbReference type="Proteomes" id="UP000194012">
    <property type="component" value="Unassembled WGS sequence"/>
</dbReference>
<gene>
    <name evidence="1" type="ORF">ROG8370_03745</name>
</gene>
<name>A0A1X7AC10_9RHOB</name>
<protein>
    <submittedName>
        <fullName evidence="1">Uncharacterized protein</fullName>
    </submittedName>
</protein>
<accession>A0A1X7AC10</accession>
<proteinExistence type="predicted"/>
<dbReference type="EMBL" id="FWFJ01000067">
    <property type="protein sequence ID" value="SLN75149.1"/>
    <property type="molecule type" value="Genomic_DNA"/>
</dbReference>
<reference evidence="2" key="1">
    <citation type="submission" date="2017-03" db="EMBL/GenBank/DDBJ databases">
        <authorList>
            <person name="Rodrigo-Torres L."/>
            <person name="Arahal R.D."/>
            <person name="Lucena T."/>
        </authorList>
    </citation>
    <scope>NUCLEOTIDE SEQUENCE [LARGE SCALE GENOMIC DNA]</scope>
    <source>
        <strain evidence="2">CECT 8370</strain>
    </source>
</reference>
<sequence>MAVASAAGSRAARSETSLEDAFIRLIGGTGDTQT</sequence>
<evidence type="ECO:0000313" key="2">
    <source>
        <dbReference type="Proteomes" id="UP000194012"/>
    </source>
</evidence>